<proteinExistence type="predicted"/>
<name>A0A1T4LCY3_9FIRM</name>
<evidence type="ECO:0000313" key="4">
    <source>
        <dbReference type="Proteomes" id="UP000190657"/>
    </source>
</evidence>
<dbReference type="InterPro" id="IPR037524">
    <property type="entry name" value="PA14/GLEYA"/>
</dbReference>
<protein>
    <submittedName>
        <fullName evidence="3">Leucine rich repeat-containing protein</fullName>
    </submittedName>
</protein>
<dbReference type="OrthoDB" id="1195357at2"/>
<dbReference type="RefSeq" id="WP_078768344.1">
    <property type="nucleotide sequence ID" value="NZ_FUWW01000007.1"/>
</dbReference>
<evidence type="ECO:0000256" key="1">
    <source>
        <dbReference type="SAM" id="SignalP"/>
    </source>
</evidence>
<organism evidence="3 4">
    <name type="scientific">Eubacterium coprostanoligenes</name>
    <dbReference type="NCBI Taxonomy" id="290054"/>
    <lineage>
        <taxon>Bacteria</taxon>
        <taxon>Bacillati</taxon>
        <taxon>Bacillota</taxon>
        <taxon>Clostridia</taxon>
        <taxon>Eubacteriales</taxon>
        <taxon>Eubacteriaceae</taxon>
        <taxon>Eubacterium</taxon>
    </lineage>
</organism>
<dbReference type="InterPro" id="IPR032675">
    <property type="entry name" value="LRR_dom_sf"/>
</dbReference>
<reference evidence="3 4" key="1">
    <citation type="submission" date="2017-02" db="EMBL/GenBank/DDBJ databases">
        <authorList>
            <person name="Peterson S.W."/>
        </authorList>
    </citation>
    <scope>NUCLEOTIDE SEQUENCE [LARGE SCALE GENOMIC DNA]</scope>
    <source>
        <strain evidence="3 4">ATCC 51222</strain>
    </source>
</reference>
<feature type="chain" id="PRO_5013001577" evidence="1">
    <location>
        <begin position="28"/>
        <end position="637"/>
    </location>
</feature>
<sequence>MKKFFSLLLAMALIVAAVFSFDCVSFASDTGDDLGIRLDNSDTYYKYDGATKTLYINGKGDVPNMSNSSNGSPWCNWDSDAIQSVVVSEGITSLGNYLFYQVRATSFSLPRTLKKIGKYSLSCTGQMKKWDIPFGVETIDNYAFYNCFYLEEVNIPSSVKSIGESAFYQCKKLKSITIPSSVTAIGKNAFFRCSELSEVNFASMTQKTTLALNAFIGCEKLKQINIPMNTSCGKNSLGYFSQSQKIDGFTMGVYKDSVAQSYAIGNGLNYTLLDSVPIKCGVEYANCFTDDNLNSTFHYIFTPETTQDYVLYSVGGCDTYAKLYLDGNLVAENDDIDTSQNGFGIKQKFEAGKTYDLFVTSRKMTGDFSVRAYPSGVTGFSIYNGKISFSAVDGEVYGNKRKFNITKSMLSNFVIDLGFADGSVDSLYYDDYIAGEHIKLIDNQKEKPFTCGDNEATVSFGEKTANYTVHIDHSYEEKYVEPTPDDDGYTLHYCILCGDSYKDNFVPTDSYIVTGKCVMDEDNFGGHSHDVPYSHAYITVDDRRYEINPDGTWSIRTFEDCFITFNNYYGGNAVRKVEVSKNGSYDFGTIALEGYDINGDGWVNAKDFAIYYHEKREELGENYWQFGNEFLIYQKGH</sequence>
<gene>
    <name evidence="3" type="ORF">SAMN02745114_00853</name>
</gene>
<dbReference type="Proteomes" id="UP000190657">
    <property type="component" value="Unassembled WGS sequence"/>
</dbReference>
<accession>A0A1T4LCY3</accession>
<evidence type="ECO:0000313" key="3">
    <source>
        <dbReference type="EMBL" id="SJZ52481.1"/>
    </source>
</evidence>
<dbReference type="STRING" id="290054.SAMN02745114_00853"/>
<feature type="signal peptide" evidence="1">
    <location>
        <begin position="1"/>
        <end position="27"/>
    </location>
</feature>
<feature type="domain" description="PA14" evidence="2">
    <location>
        <begin position="231"/>
        <end position="396"/>
    </location>
</feature>
<keyword evidence="4" id="KW-1185">Reference proteome</keyword>
<dbReference type="Gene3D" id="3.80.10.10">
    <property type="entry name" value="Ribonuclease Inhibitor"/>
    <property type="match status" value="1"/>
</dbReference>
<dbReference type="PANTHER" id="PTHR45661">
    <property type="entry name" value="SURFACE ANTIGEN"/>
    <property type="match status" value="1"/>
</dbReference>
<keyword evidence="1" id="KW-0732">Signal</keyword>
<dbReference type="EMBL" id="FUWW01000007">
    <property type="protein sequence ID" value="SJZ52481.1"/>
    <property type="molecule type" value="Genomic_DNA"/>
</dbReference>
<dbReference type="AlphaFoldDB" id="A0A1T4LCY3"/>
<evidence type="ECO:0000259" key="2">
    <source>
        <dbReference type="PROSITE" id="PS51820"/>
    </source>
</evidence>
<dbReference type="PROSITE" id="PS51820">
    <property type="entry name" value="PA14"/>
    <property type="match status" value="1"/>
</dbReference>
<dbReference type="PANTHER" id="PTHR45661:SF3">
    <property type="entry name" value="IG-LIKE DOMAIN-CONTAINING PROTEIN"/>
    <property type="match status" value="1"/>
</dbReference>
<dbReference type="InterPro" id="IPR026906">
    <property type="entry name" value="LRR_5"/>
</dbReference>
<dbReference type="PROSITE" id="PS00018">
    <property type="entry name" value="EF_HAND_1"/>
    <property type="match status" value="1"/>
</dbReference>
<dbReference type="Pfam" id="PF13306">
    <property type="entry name" value="LRR_5"/>
    <property type="match status" value="1"/>
</dbReference>
<dbReference type="InterPro" id="IPR018247">
    <property type="entry name" value="EF_Hand_1_Ca_BS"/>
</dbReference>
<dbReference type="InterPro" id="IPR053139">
    <property type="entry name" value="Surface_bspA-like"/>
</dbReference>
<dbReference type="SUPFAM" id="SSF52058">
    <property type="entry name" value="L domain-like"/>
    <property type="match status" value="1"/>
</dbReference>